<dbReference type="AlphaFoldDB" id="A0A8H7Z8H3"/>
<evidence type="ECO:0000313" key="2">
    <source>
        <dbReference type="Proteomes" id="UP000670092"/>
    </source>
</evidence>
<gene>
    <name evidence="1" type="ORF">I7I52_00989</name>
</gene>
<comment type="caution">
    <text evidence="1">The sequence shown here is derived from an EMBL/GenBank/DDBJ whole genome shotgun (WGS) entry which is preliminary data.</text>
</comment>
<sequence length="83" mass="9424">MIYYDKGGANVESVLGISLSHHAYIFVSEHLANAVVTKHYDPLSLPWIVASIRLRHLWFPAVYFLMALNQTSPNRLNPLFLQG</sequence>
<dbReference type="VEuPathDB" id="FungiDB:I7I52_00989"/>
<protein>
    <submittedName>
        <fullName evidence="1">Uncharacterized protein</fullName>
    </submittedName>
</protein>
<reference evidence="1 2" key="1">
    <citation type="submission" date="2021-01" db="EMBL/GenBank/DDBJ databases">
        <title>Chromosome-level genome assembly of a human fungal pathogen reveals clustering of transcriptionally co-regulated genes.</title>
        <authorList>
            <person name="Voorhies M."/>
            <person name="Cohen S."/>
            <person name="Shea T.P."/>
            <person name="Petrus S."/>
            <person name="Munoz J.F."/>
            <person name="Poplawski S."/>
            <person name="Goldman W.E."/>
            <person name="Michael T."/>
            <person name="Cuomo C.A."/>
            <person name="Sil A."/>
            <person name="Beyhan S."/>
        </authorList>
    </citation>
    <scope>NUCLEOTIDE SEQUENCE [LARGE SCALE GENOMIC DNA]</scope>
    <source>
        <strain evidence="1 2">G184AR</strain>
    </source>
</reference>
<proteinExistence type="predicted"/>
<accession>A0A8H7Z8H3</accession>
<organism evidence="1 2">
    <name type="scientific">Ajellomyces capsulatus</name>
    <name type="common">Darling's disease fungus</name>
    <name type="synonym">Histoplasma capsulatum</name>
    <dbReference type="NCBI Taxonomy" id="5037"/>
    <lineage>
        <taxon>Eukaryota</taxon>
        <taxon>Fungi</taxon>
        <taxon>Dikarya</taxon>
        <taxon>Ascomycota</taxon>
        <taxon>Pezizomycotina</taxon>
        <taxon>Eurotiomycetes</taxon>
        <taxon>Eurotiomycetidae</taxon>
        <taxon>Onygenales</taxon>
        <taxon>Ajellomycetaceae</taxon>
        <taxon>Histoplasma</taxon>
    </lineage>
</organism>
<name>A0A8H7Z8H3_AJECA</name>
<evidence type="ECO:0000313" key="1">
    <source>
        <dbReference type="EMBL" id="KAG5303103.1"/>
    </source>
</evidence>
<dbReference type="Proteomes" id="UP000670092">
    <property type="component" value="Unassembled WGS sequence"/>
</dbReference>
<dbReference type="EMBL" id="JAEVHI010000001">
    <property type="protein sequence ID" value="KAG5303103.1"/>
    <property type="molecule type" value="Genomic_DNA"/>
</dbReference>